<feature type="domain" description="MINDY deubiquitinase" evidence="2">
    <location>
        <begin position="4"/>
        <end position="41"/>
    </location>
</feature>
<dbReference type="AlphaFoldDB" id="A0ABD1VMY5"/>
<reference evidence="4" key="1">
    <citation type="submission" date="2024-07" db="EMBL/GenBank/DDBJ databases">
        <title>Two chromosome-level genome assemblies of Korean endemic species Abeliophyllum distichum and Forsythia ovata (Oleaceae).</title>
        <authorList>
            <person name="Jang H."/>
        </authorList>
    </citation>
    <scope>NUCLEOTIDE SEQUENCE [LARGE SCALE GENOMIC DNA]</scope>
</reference>
<dbReference type="PANTHER" id="PTHR18063:SF6">
    <property type="entry name" value="UBIQUITIN CARBOXYL-TERMINAL HYDROLASE"/>
    <property type="match status" value="1"/>
</dbReference>
<dbReference type="Pfam" id="PF04424">
    <property type="entry name" value="MINDY_DUB"/>
    <property type="match status" value="1"/>
</dbReference>
<evidence type="ECO:0000256" key="1">
    <source>
        <dbReference type="SAM" id="MobiDB-lite"/>
    </source>
</evidence>
<dbReference type="PANTHER" id="PTHR18063">
    <property type="entry name" value="NF-E2 INDUCIBLE PROTEIN"/>
    <property type="match status" value="1"/>
</dbReference>
<accession>A0ABD1VMY5</accession>
<evidence type="ECO:0000313" key="3">
    <source>
        <dbReference type="EMBL" id="KAL2538626.1"/>
    </source>
</evidence>
<evidence type="ECO:0000259" key="2">
    <source>
        <dbReference type="Pfam" id="PF04424"/>
    </source>
</evidence>
<dbReference type="InterPro" id="IPR033979">
    <property type="entry name" value="MINDY_domain"/>
</dbReference>
<feature type="compositionally biased region" description="Low complexity" evidence="1">
    <location>
        <begin position="95"/>
        <end position="109"/>
    </location>
</feature>
<comment type="caution">
    <text evidence="3">The sequence shown here is derived from an EMBL/GenBank/DDBJ whole genome shotgun (WGS) entry which is preliminary data.</text>
</comment>
<proteinExistence type="predicted"/>
<dbReference type="InterPro" id="IPR007518">
    <property type="entry name" value="MINDY"/>
</dbReference>
<protein>
    <recommendedName>
        <fullName evidence="2">MINDY deubiquitinase domain-containing protein</fullName>
    </recommendedName>
</protein>
<feature type="region of interest" description="Disordered" evidence="1">
    <location>
        <begin position="95"/>
        <end position="140"/>
    </location>
</feature>
<evidence type="ECO:0000313" key="4">
    <source>
        <dbReference type="Proteomes" id="UP001604277"/>
    </source>
</evidence>
<dbReference type="EMBL" id="JBFOLJ010000005">
    <property type="protein sequence ID" value="KAL2538626.1"/>
    <property type="molecule type" value="Genomic_DNA"/>
</dbReference>
<dbReference type="Proteomes" id="UP001604277">
    <property type="component" value="Unassembled WGS sequence"/>
</dbReference>
<sequence length="140" mass="16006">MGYEGELYILSTDQGYINQLDLVWEKMNEVNGNTVYMTENFKEFKVEDHFNSTWHEQNAIDSTADYLASIDGGSQENLTFNSHLQLAIALQQQEFEQQQPQLSSQQLQPQPQPQPQPQRNLQQPAISGGSRLITGPRIEH</sequence>
<gene>
    <name evidence="3" type="ORF">Fot_20017</name>
</gene>
<organism evidence="3 4">
    <name type="scientific">Forsythia ovata</name>
    <dbReference type="NCBI Taxonomy" id="205694"/>
    <lineage>
        <taxon>Eukaryota</taxon>
        <taxon>Viridiplantae</taxon>
        <taxon>Streptophyta</taxon>
        <taxon>Embryophyta</taxon>
        <taxon>Tracheophyta</taxon>
        <taxon>Spermatophyta</taxon>
        <taxon>Magnoliopsida</taxon>
        <taxon>eudicotyledons</taxon>
        <taxon>Gunneridae</taxon>
        <taxon>Pentapetalae</taxon>
        <taxon>asterids</taxon>
        <taxon>lamiids</taxon>
        <taxon>Lamiales</taxon>
        <taxon>Oleaceae</taxon>
        <taxon>Forsythieae</taxon>
        <taxon>Forsythia</taxon>
    </lineage>
</organism>
<name>A0ABD1VMY5_9LAMI</name>
<keyword evidence="4" id="KW-1185">Reference proteome</keyword>